<dbReference type="EMBL" id="FLYE01000023">
    <property type="protein sequence ID" value="SCA56747.1"/>
    <property type="molecule type" value="Genomic_DNA"/>
</dbReference>
<evidence type="ECO:0000313" key="1">
    <source>
        <dbReference type="EMBL" id="SCA56747.1"/>
    </source>
</evidence>
<keyword evidence="2" id="KW-1185">Reference proteome</keyword>
<accession>A0A1C3RHI6</accession>
<dbReference type="STRING" id="1867952.MTBPR1_30117"/>
<sequence length="46" mass="5365">MADWPHADFKNYLLSVGVSNTLFPNHWKKVMYQALATDETFCQQAF</sequence>
<dbReference type="Proteomes" id="UP000231658">
    <property type="component" value="Unassembled WGS sequence"/>
</dbReference>
<gene>
    <name evidence="1" type="ORF">MTBPR1_30117</name>
</gene>
<organism evidence="1 2">
    <name type="scientific">Candidatus Terasakiella magnetica</name>
    <dbReference type="NCBI Taxonomy" id="1867952"/>
    <lineage>
        <taxon>Bacteria</taxon>
        <taxon>Pseudomonadati</taxon>
        <taxon>Pseudomonadota</taxon>
        <taxon>Alphaproteobacteria</taxon>
        <taxon>Rhodospirillales</taxon>
        <taxon>Terasakiellaceae</taxon>
        <taxon>Terasakiella</taxon>
    </lineage>
</organism>
<protein>
    <submittedName>
        <fullName evidence="1">Uncharacterized protein</fullName>
    </submittedName>
</protein>
<dbReference type="AlphaFoldDB" id="A0A1C3RHI6"/>
<evidence type="ECO:0000313" key="2">
    <source>
        <dbReference type="Proteomes" id="UP000231658"/>
    </source>
</evidence>
<reference evidence="1 2" key="1">
    <citation type="submission" date="2016-07" db="EMBL/GenBank/DDBJ databases">
        <authorList>
            <person name="Lefevre C.T."/>
        </authorList>
    </citation>
    <scope>NUCLEOTIDE SEQUENCE [LARGE SCALE GENOMIC DNA]</scope>
    <source>
        <strain evidence="1">PR1</strain>
    </source>
</reference>
<proteinExistence type="predicted"/>
<name>A0A1C3RHI6_9PROT</name>